<evidence type="ECO:0000313" key="1">
    <source>
        <dbReference type="EMBL" id="OLY82399.1"/>
    </source>
</evidence>
<gene>
    <name evidence="1" type="ORF">AYI68_g3482</name>
</gene>
<comment type="caution">
    <text evidence="1">The sequence shown here is derived from an EMBL/GenBank/DDBJ whole genome shotgun (WGS) entry which is preliminary data.</text>
</comment>
<dbReference type="Proteomes" id="UP000187455">
    <property type="component" value="Unassembled WGS sequence"/>
</dbReference>
<accession>A0A1R0GZT6</accession>
<dbReference type="EMBL" id="LSSL01001570">
    <property type="protein sequence ID" value="OLY82399.1"/>
    <property type="molecule type" value="Genomic_DNA"/>
</dbReference>
<reference evidence="1 2" key="1">
    <citation type="journal article" date="2016" name="Mol. Biol. Evol.">
        <title>Genome-Wide Survey of Gut Fungi (Harpellales) Reveals the First Horizontally Transferred Ubiquitin Gene from a Mosquito Host.</title>
        <authorList>
            <person name="Wang Y."/>
            <person name="White M.M."/>
            <person name="Kvist S."/>
            <person name="Moncalvo J.M."/>
        </authorList>
    </citation>
    <scope>NUCLEOTIDE SEQUENCE [LARGE SCALE GENOMIC DNA]</scope>
    <source>
        <strain evidence="1 2">ALG-7-W6</strain>
    </source>
</reference>
<evidence type="ECO:0000313" key="2">
    <source>
        <dbReference type="Proteomes" id="UP000187455"/>
    </source>
</evidence>
<dbReference type="AlphaFoldDB" id="A0A1R0GZT6"/>
<name>A0A1R0GZT6_9FUNG</name>
<protein>
    <submittedName>
        <fullName evidence="1">Uncharacterized protein</fullName>
    </submittedName>
</protein>
<sequence>MFFEADPLYQLEWYKYSHLNCCFIVKDEATLGALLLVLSTPSYTRDFSAGIAPILRLSTLHPLLPVLTTLSVCKALMVGIISKKLTWGLGQKIKESPSKEDTRSSITGFLSKFTDGSNSSLKSRDK</sequence>
<proteinExistence type="predicted"/>
<organism evidence="1 2">
    <name type="scientific">Smittium mucronatum</name>
    <dbReference type="NCBI Taxonomy" id="133383"/>
    <lineage>
        <taxon>Eukaryota</taxon>
        <taxon>Fungi</taxon>
        <taxon>Fungi incertae sedis</taxon>
        <taxon>Zoopagomycota</taxon>
        <taxon>Kickxellomycotina</taxon>
        <taxon>Harpellomycetes</taxon>
        <taxon>Harpellales</taxon>
        <taxon>Legeriomycetaceae</taxon>
        <taxon>Smittium</taxon>
    </lineage>
</organism>
<keyword evidence="2" id="KW-1185">Reference proteome</keyword>